<evidence type="ECO:0000313" key="3">
    <source>
        <dbReference type="EMBL" id="SVC99915.1"/>
    </source>
</evidence>
<dbReference type="InterPro" id="IPR043129">
    <property type="entry name" value="ATPase_NBD"/>
</dbReference>
<gene>
    <name evidence="3" type="ORF">METZ01_LOCUS352769</name>
</gene>
<accession>A0A382RRY1</accession>
<proteinExistence type="predicted"/>
<dbReference type="PROSITE" id="PS00297">
    <property type="entry name" value="HSP70_1"/>
    <property type="match status" value="1"/>
</dbReference>
<dbReference type="PRINTS" id="PR00301">
    <property type="entry name" value="HEATSHOCK70"/>
</dbReference>
<protein>
    <submittedName>
        <fullName evidence="3">Uncharacterized protein</fullName>
    </submittedName>
</protein>
<dbReference type="AlphaFoldDB" id="A0A382RRY1"/>
<dbReference type="GO" id="GO:0140662">
    <property type="term" value="F:ATP-dependent protein folding chaperone"/>
    <property type="evidence" value="ECO:0007669"/>
    <property type="project" value="InterPro"/>
</dbReference>
<evidence type="ECO:0000256" key="2">
    <source>
        <dbReference type="ARBA" id="ARBA00022840"/>
    </source>
</evidence>
<keyword evidence="2" id="KW-0067">ATP-binding</keyword>
<dbReference type="Pfam" id="PF00012">
    <property type="entry name" value="HSP70"/>
    <property type="match status" value="1"/>
</dbReference>
<keyword evidence="1" id="KW-0547">Nucleotide-binding</keyword>
<dbReference type="InterPro" id="IPR018181">
    <property type="entry name" value="Heat_shock_70_CS"/>
</dbReference>
<dbReference type="PANTHER" id="PTHR19375">
    <property type="entry name" value="HEAT SHOCK PROTEIN 70KDA"/>
    <property type="match status" value="1"/>
</dbReference>
<dbReference type="EMBL" id="UINC01123437">
    <property type="protein sequence ID" value="SVC99915.1"/>
    <property type="molecule type" value="Genomic_DNA"/>
</dbReference>
<organism evidence="3">
    <name type="scientific">marine metagenome</name>
    <dbReference type="NCBI Taxonomy" id="408172"/>
    <lineage>
        <taxon>unclassified sequences</taxon>
        <taxon>metagenomes</taxon>
        <taxon>ecological metagenomes</taxon>
    </lineage>
</organism>
<dbReference type="SUPFAM" id="SSF53067">
    <property type="entry name" value="Actin-like ATPase domain"/>
    <property type="match status" value="2"/>
</dbReference>
<evidence type="ECO:0000256" key="1">
    <source>
        <dbReference type="ARBA" id="ARBA00022741"/>
    </source>
</evidence>
<feature type="non-terminal residue" evidence="3">
    <location>
        <position position="318"/>
    </location>
</feature>
<feature type="non-terminal residue" evidence="3">
    <location>
        <position position="1"/>
    </location>
</feature>
<reference evidence="3" key="1">
    <citation type="submission" date="2018-05" db="EMBL/GenBank/DDBJ databases">
        <authorList>
            <person name="Lanie J.A."/>
            <person name="Ng W.-L."/>
            <person name="Kazmierczak K.M."/>
            <person name="Andrzejewski T.M."/>
            <person name="Davidsen T.M."/>
            <person name="Wayne K.J."/>
            <person name="Tettelin H."/>
            <person name="Glass J.I."/>
            <person name="Rusch D."/>
            <person name="Podicherti R."/>
            <person name="Tsui H.-C.T."/>
            <person name="Winkler M.E."/>
        </authorList>
    </citation>
    <scope>NUCLEOTIDE SEQUENCE</scope>
</reference>
<dbReference type="InterPro" id="IPR013126">
    <property type="entry name" value="Hsp_70_fam"/>
</dbReference>
<sequence length="318" mass="34947">IFMAKVIGIDLGTTFSAIASLDDMGNPEVIPSIEDNRKITSSTVYVDGKNVIVGDKALDYFVKKPKQVITETKRQMENDVVFSVDQGKWTKDQDLTDAFTPAQVSSLILKKLKDYTSGVTRAVITVPAMFAESARQATLEAAKMAGIEVIELINEPTAAVLHYASLPGVKVGGRVMIFDLGGGTFDVTIAEVKNKKVDVITSRGDKYLGGKDFDAEITKLMNKKYKAKHNVELDLNNNKEYIKKAEDVKKILSVKDKTNVQVNGPKGALDIEITRAEFEESIQTYLEKTKMLIEEALESSSMKPSRTNQTLLVGGSTR</sequence>
<dbReference type="Gene3D" id="3.30.420.40">
    <property type="match status" value="2"/>
</dbReference>
<dbReference type="GO" id="GO:0005524">
    <property type="term" value="F:ATP binding"/>
    <property type="evidence" value="ECO:0007669"/>
    <property type="project" value="UniProtKB-KW"/>
</dbReference>
<dbReference type="Gene3D" id="3.90.640.10">
    <property type="entry name" value="Actin, Chain A, domain 4"/>
    <property type="match status" value="1"/>
</dbReference>
<name>A0A382RRY1_9ZZZZ</name>